<comment type="caution">
    <text evidence="1">The sequence shown here is derived from an EMBL/GenBank/DDBJ whole genome shotgun (WGS) entry which is preliminary data.</text>
</comment>
<dbReference type="EMBL" id="JAOSLC020000003">
    <property type="protein sequence ID" value="MDD7913827.1"/>
    <property type="molecule type" value="Genomic_DNA"/>
</dbReference>
<reference evidence="1" key="1">
    <citation type="submission" date="2023-02" db="EMBL/GenBank/DDBJ databases">
        <title>Polaribacter ponticola sp. nov., isolated from seawater.</title>
        <authorList>
            <person name="Baek J.H."/>
            <person name="Kim J.M."/>
            <person name="Choi D.G."/>
            <person name="Jeon C.O."/>
        </authorList>
    </citation>
    <scope>NUCLEOTIDE SEQUENCE</scope>
    <source>
        <strain evidence="1">MSW5</strain>
    </source>
</reference>
<organism evidence="1 2">
    <name type="scientific">Polaribacter ponticola</name>
    <dbReference type="NCBI Taxonomy" id="2978475"/>
    <lineage>
        <taxon>Bacteria</taxon>
        <taxon>Pseudomonadati</taxon>
        <taxon>Bacteroidota</taxon>
        <taxon>Flavobacteriia</taxon>
        <taxon>Flavobacteriales</taxon>
        <taxon>Flavobacteriaceae</taxon>
    </lineage>
</organism>
<evidence type="ECO:0000313" key="1">
    <source>
        <dbReference type="EMBL" id="MDD7913827.1"/>
    </source>
</evidence>
<proteinExistence type="predicted"/>
<protein>
    <submittedName>
        <fullName evidence="1">Uncharacterized protein</fullName>
    </submittedName>
</protein>
<sequence>MDEIIINSKKLTQKLIVGKFKKSKINHYYQNGIKPWIIARFFDYKEKYNKTPFLKNIRLLTKSDVKNSKFNIRLYALNENGEPKNYIYDKNIVGIAKKGKKITEIDISKLNIEFPEKGFFIAIEWLIIEENKYEYKYTMQGSRKK</sequence>
<gene>
    <name evidence="1" type="ORF">N5A56_005065</name>
</gene>
<dbReference type="RefSeq" id="WP_265724507.1">
    <property type="nucleotide sequence ID" value="NZ_JAOSLC020000003.1"/>
</dbReference>
<dbReference type="Proteomes" id="UP001151478">
    <property type="component" value="Unassembled WGS sequence"/>
</dbReference>
<accession>A0ABT5S6U9</accession>
<keyword evidence="2" id="KW-1185">Reference proteome</keyword>
<name>A0ABT5S6U9_9FLAO</name>
<evidence type="ECO:0000313" key="2">
    <source>
        <dbReference type="Proteomes" id="UP001151478"/>
    </source>
</evidence>